<accession>A0AAV2N5L8</accession>
<feature type="region of interest" description="Disordered" evidence="1">
    <location>
        <begin position="102"/>
        <end position="130"/>
    </location>
</feature>
<proteinExistence type="predicted"/>
<name>A0AAV2N5L8_9HYME</name>
<evidence type="ECO:0000313" key="3">
    <source>
        <dbReference type="Proteomes" id="UP001497644"/>
    </source>
</evidence>
<evidence type="ECO:0000313" key="2">
    <source>
        <dbReference type="EMBL" id="CAL1675219.1"/>
    </source>
</evidence>
<reference evidence="2" key="1">
    <citation type="submission" date="2024-04" db="EMBL/GenBank/DDBJ databases">
        <authorList>
            <consortium name="Molecular Ecology Group"/>
        </authorList>
    </citation>
    <scope>NUCLEOTIDE SEQUENCE</scope>
</reference>
<keyword evidence="3" id="KW-1185">Reference proteome</keyword>
<dbReference type="EMBL" id="OZ034833">
    <property type="protein sequence ID" value="CAL1675219.1"/>
    <property type="molecule type" value="Genomic_DNA"/>
</dbReference>
<sequence>MSIAMSQNSSISTDFSSRARQEKNRESLNFEPRRVLQVVAVDVSARNRCIRFIVPRCPVGGPLSCPQDTLCPRYYHIASASITRVHTRRRVTSDLRCIARRDSVSSQGPCIKDRGTVTSNLPKGHRSRRP</sequence>
<evidence type="ECO:0000256" key="1">
    <source>
        <dbReference type="SAM" id="MobiDB-lite"/>
    </source>
</evidence>
<gene>
    <name evidence="2" type="ORF">LPLAT_LOCUS1692</name>
</gene>
<protein>
    <submittedName>
        <fullName evidence="2">Uncharacterized protein</fullName>
    </submittedName>
</protein>
<organism evidence="2 3">
    <name type="scientific">Lasius platythorax</name>
    <dbReference type="NCBI Taxonomy" id="488582"/>
    <lineage>
        <taxon>Eukaryota</taxon>
        <taxon>Metazoa</taxon>
        <taxon>Ecdysozoa</taxon>
        <taxon>Arthropoda</taxon>
        <taxon>Hexapoda</taxon>
        <taxon>Insecta</taxon>
        <taxon>Pterygota</taxon>
        <taxon>Neoptera</taxon>
        <taxon>Endopterygota</taxon>
        <taxon>Hymenoptera</taxon>
        <taxon>Apocrita</taxon>
        <taxon>Aculeata</taxon>
        <taxon>Formicoidea</taxon>
        <taxon>Formicidae</taxon>
        <taxon>Formicinae</taxon>
        <taxon>Lasius</taxon>
        <taxon>Lasius</taxon>
    </lineage>
</organism>
<dbReference type="Proteomes" id="UP001497644">
    <property type="component" value="Chromosome 10"/>
</dbReference>
<dbReference type="AlphaFoldDB" id="A0AAV2N5L8"/>